<dbReference type="GO" id="GO:0051707">
    <property type="term" value="P:response to other organism"/>
    <property type="evidence" value="ECO:0007669"/>
    <property type="project" value="UniProtKB-ARBA"/>
</dbReference>
<dbReference type="Pfam" id="PF13855">
    <property type="entry name" value="LRR_8"/>
    <property type="match status" value="1"/>
</dbReference>
<evidence type="ECO:0000256" key="2">
    <source>
        <dbReference type="ARBA" id="ARBA00022737"/>
    </source>
</evidence>
<keyword evidence="1" id="KW-0433">Leucine-rich repeat</keyword>
<proteinExistence type="predicted"/>
<dbReference type="SUPFAM" id="SSF52075">
    <property type="entry name" value="Outer arm dynein light chain 1"/>
    <property type="match status" value="1"/>
</dbReference>
<feature type="compositionally biased region" description="Basic and acidic residues" evidence="3">
    <location>
        <begin position="601"/>
        <end position="612"/>
    </location>
</feature>
<feature type="region of interest" description="Disordered" evidence="3">
    <location>
        <begin position="588"/>
        <end position="668"/>
    </location>
</feature>
<dbReference type="PANTHER" id="PTHR15454:SF7">
    <property type="entry name" value="OS07G0106100 PROTEIN"/>
    <property type="match status" value="1"/>
</dbReference>
<feature type="region of interest" description="Disordered" evidence="3">
    <location>
        <begin position="177"/>
        <end position="225"/>
    </location>
</feature>
<reference evidence="4 5" key="1">
    <citation type="submission" date="2024-02" db="EMBL/GenBank/DDBJ databases">
        <authorList>
            <person name="Vignale AGUSTIN F."/>
            <person name="Sosa J E."/>
            <person name="Modenutti C."/>
        </authorList>
    </citation>
    <scope>NUCLEOTIDE SEQUENCE [LARGE SCALE GENOMIC DNA]</scope>
</reference>
<gene>
    <name evidence="4" type="ORF">ILEXP_LOCUS14009</name>
</gene>
<dbReference type="InterPro" id="IPR003591">
    <property type="entry name" value="Leu-rich_rpt_typical-subtyp"/>
</dbReference>
<comment type="caution">
    <text evidence="4">The sequence shown here is derived from an EMBL/GenBank/DDBJ whole genome shotgun (WGS) entry which is preliminary data.</text>
</comment>
<dbReference type="PROSITE" id="PS51450">
    <property type="entry name" value="LRR"/>
    <property type="match status" value="3"/>
</dbReference>
<dbReference type="SMART" id="SM00369">
    <property type="entry name" value="LRR_TYP"/>
    <property type="match status" value="3"/>
</dbReference>
<sequence>MVRFSCFQAHIHSHKSKKTVHLSAEAMQKALEDSSENQCMKEFTNLAGTSPSHLQMQGDTPNTNVNPDTCVSSIERDWKSEEIKSNGSIESDIGIHKGGLIKKSMSLGSGLDWKGRASCGVNCEDEACQGFSCDGSHDGSGSVVPAGGNNPGINLPNQFQEAIPSDSLQMGSDMFNNESIFSIGDPPHSEKEGRENSDEQFLCGESSDHAPRTPPVIVKSRSVPNIGSYGEHSSYASFAPRSRSSEDLNVLDSRQKEMMAHEVGPQRIPDEDRDDYALDNEKNNCENPADDSCDNSNYEGLSKDWIVPVMDEANTVKNIQGEFSVCGRDGLPSKDFKIKRIEDWVMDLQHCSPLEEKNELSTSAVHQELRSDTVLDSLITARFNSKVNPGMEAAKNYLSSLTATTTTAQLANHGLVVIPFLSTFVSLRALNLSGNAIVRITAGALPRGLHVLNISKNNISTIEGLRELTRLRVLDLSYNRILRIGHGLASCSSLKELYLAGNKISEVEGLHRLLKLHVLDLRFNKISTAKCLGQLAANYNSLQAISLEGNPAQKNVGDEQLKKYLQGLLPHLAYFNRKSIKLGTLKDAPDRPARLGTTAHQIDRGLRSDLKTTRKGSHGLAGHKVASSSSIHGRRNHVVAAASSKPSSSRHVRQPPPSGTKTTTQRHHFNDLGSKLLSFKSDHSVRRSRSEGTLAAL</sequence>
<protein>
    <submittedName>
        <fullName evidence="4">Uncharacterized protein</fullName>
    </submittedName>
</protein>
<dbReference type="EMBL" id="CAUOFW020001545">
    <property type="protein sequence ID" value="CAK9146178.1"/>
    <property type="molecule type" value="Genomic_DNA"/>
</dbReference>
<keyword evidence="2" id="KW-0677">Repeat</keyword>
<dbReference type="InterPro" id="IPR025875">
    <property type="entry name" value="Leu-rich_rpt_4"/>
</dbReference>
<evidence type="ECO:0000313" key="4">
    <source>
        <dbReference type="EMBL" id="CAK9146178.1"/>
    </source>
</evidence>
<dbReference type="SMART" id="SM00365">
    <property type="entry name" value="LRR_SD22"/>
    <property type="match status" value="4"/>
</dbReference>
<organism evidence="4 5">
    <name type="scientific">Ilex paraguariensis</name>
    <name type="common">yerba mate</name>
    <dbReference type="NCBI Taxonomy" id="185542"/>
    <lineage>
        <taxon>Eukaryota</taxon>
        <taxon>Viridiplantae</taxon>
        <taxon>Streptophyta</taxon>
        <taxon>Embryophyta</taxon>
        <taxon>Tracheophyta</taxon>
        <taxon>Spermatophyta</taxon>
        <taxon>Magnoliopsida</taxon>
        <taxon>eudicotyledons</taxon>
        <taxon>Gunneridae</taxon>
        <taxon>Pentapetalae</taxon>
        <taxon>asterids</taxon>
        <taxon>campanulids</taxon>
        <taxon>Aquifoliales</taxon>
        <taxon>Aquifoliaceae</taxon>
        <taxon>Ilex</taxon>
    </lineage>
</organism>
<dbReference type="InterPro" id="IPR032675">
    <property type="entry name" value="LRR_dom_sf"/>
</dbReference>
<dbReference type="GO" id="GO:0006952">
    <property type="term" value="P:defense response"/>
    <property type="evidence" value="ECO:0007669"/>
    <property type="project" value="UniProtKB-ARBA"/>
</dbReference>
<evidence type="ECO:0000256" key="3">
    <source>
        <dbReference type="SAM" id="MobiDB-lite"/>
    </source>
</evidence>
<name>A0ABC8RMF4_9AQUA</name>
<evidence type="ECO:0000313" key="5">
    <source>
        <dbReference type="Proteomes" id="UP001642360"/>
    </source>
</evidence>
<dbReference type="Proteomes" id="UP001642360">
    <property type="component" value="Unassembled WGS sequence"/>
</dbReference>
<accession>A0ABC8RMF4</accession>
<evidence type="ECO:0000256" key="1">
    <source>
        <dbReference type="ARBA" id="ARBA00022614"/>
    </source>
</evidence>
<dbReference type="InterPro" id="IPR001611">
    <property type="entry name" value="Leu-rich_rpt"/>
</dbReference>
<dbReference type="Pfam" id="PF12799">
    <property type="entry name" value="LRR_4"/>
    <property type="match status" value="1"/>
</dbReference>
<dbReference type="AlphaFoldDB" id="A0ABC8RMF4"/>
<dbReference type="Gene3D" id="3.80.10.10">
    <property type="entry name" value="Ribonuclease Inhibitor"/>
    <property type="match status" value="1"/>
</dbReference>
<dbReference type="FunFam" id="3.80.10.10:FF:000320">
    <property type="entry name" value="Protein phosphatase 1 regulatory subunit pprA"/>
    <property type="match status" value="1"/>
</dbReference>
<feature type="compositionally biased region" description="Basic and acidic residues" evidence="3">
    <location>
        <begin position="187"/>
        <end position="197"/>
    </location>
</feature>
<dbReference type="PANTHER" id="PTHR15454">
    <property type="entry name" value="NISCHARIN RELATED"/>
    <property type="match status" value="1"/>
</dbReference>
<keyword evidence="5" id="KW-1185">Reference proteome</keyword>